<feature type="region of interest" description="Disordered" evidence="1">
    <location>
        <begin position="67"/>
        <end position="109"/>
    </location>
</feature>
<dbReference type="RefSeq" id="WP_209623417.1">
    <property type="nucleotide sequence ID" value="NZ_BMRG01000001.1"/>
</dbReference>
<feature type="compositionally biased region" description="Acidic residues" evidence="1">
    <location>
        <begin position="96"/>
        <end position="109"/>
    </location>
</feature>
<reference evidence="2" key="1">
    <citation type="journal article" date="2014" name="Int. J. Syst. Evol. Microbiol.">
        <title>Complete genome sequence of Corynebacterium casei LMG S-19264T (=DSM 44701T), isolated from a smear-ripened cheese.</title>
        <authorList>
            <consortium name="US DOE Joint Genome Institute (JGI-PGF)"/>
            <person name="Walter F."/>
            <person name="Albersmeier A."/>
            <person name="Kalinowski J."/>
            <person name="Ruckert C."/>
        </authorList>
    </citation>
    <scope>NUCLEOTIDE SEQUENCE</scope>
    <source>
        <strain evidence="2">JCM 3313</strain>
    </source>
</reference>
<dbReference type="EMBL" id="BMRG01000001">
    <property type="protein sequence ID" value="GGP38933.1"/>
    <property type="molecule type" value="Genomic_DNA"/>
</dbReference>
<dbReference type="NCBIfam" id="TIGR04186">
    <property type="entry name" value="GRASP_targ"/>
    <property type="match status" value="1"/>
</dbReference>
<evidence type="ECO:0000313" key="2">
    <source>
        <dbReference type="EMBL" id="GGP38933.1"/>
    </source>
</evidence>
<gene>
    <name evidence="2" type="ORF">GCM10010185_08080</name>
</gene>
<dbReference type="InterPro" id="IPR026496">
    <property type="entry name" value="GRASP_targ"/>
</dbReference>
<sequence length="109" mass="11282">MTAAAIGLPGASPLAPVSARFALSGSSFEPRPDDTPSPDGVRPWGLRRALPVSTGRVLPRWSYDPAQQKAVNEAGVPLIGSSRAGDPTANTTASTDGEDPPSSEDWIND</sequence>
<evidence type="ECO:0000313" key="3">
    <source>
        <dbReference type="Proteomes" id="UP000639606"/>
    </source>
</evidence>
<proteinExistence type="predicted"/>
<organism evidence="2 3">
    <name type="scientific">Saccharothrix coeruleofusca</name>
    <dbReference type="NCBI Taxonomy" id="33919"/>
    <lineage>
        <taxon>Bacteria</taxon>
        <taxon>Bacillati</taxon>
        <taxon>Actinomycetota</taxon>
        <taxon>Actinomycetes</taxon>
        <taxon>Pseudonocardiales</taxon>
        <taxon>Pseudonocardiaceae</taxon>
        <taxon>Saccharothrix</taxon>
    </lineage>
</organism>
<comment type="caution">
    <text evidence="2">The sequence shown here is derived from an EMBL/GenBank/DDBJ whole genome shotgun (WGS) entry which is preliminary data.</text>
</comment>
<name>A0A918AHS1_9PSEU</name>
<feature type="region of interest" description="Disordered" evidence="1">
    <location>
        <begin position="24"/>
        <end position="46"/>
    </location>
</feature>
<accession>A0A918AHS1</accession>
<reference evidence="2" key="2">
    <citation type="submission" date="2020-09" db="EMBL/GenBank/DDBJ databases">
        <authorList>
            <person name="Sun Q."/>
            <person name="Ohkuma M."/>
        </authorList>
    </citation>
    <scope>NUCLEOTIDE SEQUENCE</scope>
    <source>
        <strain evidence="2">JCM 3313</strain>
    </source>
</reference>
<keyword evidence="3" id="KW-1185">Reference proteome</keyword>
<protein>
    <recommendedName>
        <fullName evidence="4">ATP-grasp target RiPP</fullName>
    </recommendedName>
</protein>
<dbReference type="AlphaFoldDB" id="A0A918AHS1"/>
<evidence type="ECO:0008006" key="4">
    <source>
        <dbReference type="Google" id="ProtNLM"/>
    </source>
</evidence>
<dbReference type="Proteomes" id="UP000639606">
    <property type="component" value="Unassembled WGS sequence"/>
</dbReference>
<evidence type="ECO:0000256" key="1">
    <source>
        <dbReference type="SAM" id="MobiDB-lite"/>
    </source>
</evidence>